<organism evidence="2 3">
    <name type="scientific">Fulvimarina manganoxydans</name>
    <dbReference type="NCBI Taxonomy" id="937218"/>
    <lineage>
        <taxon>Bacteria</taxon>
        <taxon>Pseudomonadati</taxon>
        <taxon>Pseudomonadota</taxon>
        <taxon>Alphaproteobacteria</taxon>
        <taxon>Hyphomicrobiales</taxon>
        <taxon>Aurantimonadaceae</taxon>
        <taxon>Fulvimarina</taxon>
    </lineage>
</organism>
<dbReference type="OrthoDB" id="5497412at2"/>
<dbReference type="SUPFAM" id="SSF46894">
    <property type="entry name" value="C-terminal effector domain of the bipartite response regulators"/>
    <property type="match status" value="1"/>
</dbReference>
<evidence type="ECO:0000259" key="1">
    <source>
        <dbReference type="SMART" id="SM00421"/>
    </source>
</evidence>
<keyword evidence="3" id="KW-1185">Reference proteome</keyword>
<evidence type="ECO:0000313" key="2">
    <source>
        <dbReference type="EMBL" id="SMC76074.1"/>
    </source>
</evidence>
<gene>
    <name evidence="2" type="ORF">SAMN06297251_107128</name>
</gene>
<dbReference type="Proteomes" id="UP000192656">
    <property type="component" value="Unassembled WGS sequence"/>
</dbReference>
<name>A0A1W2BTL7_9HYPH</name>
<dbReference type="SUPFAM" id="SSF55785">
    <property type="entry name" value="PYP-like sensor domain (PAS domain)"/>
    <property type="match status" value="1"/>
</dbReference>
<reference evidence="2 3" key="1">
    <citation type="submission" date="2017-04" db="EMBL/GenBank/DDBJ databases">
        <authorList>
            <person name="Afonso C.L."/>
            <person name="Miller P.J."/>
            <person name="Scott M.A."/>
            <person name="Spackman E."/>
            <person name="Goraichik I."/>
            <person name="Dimitrov K.M."/>
            <person name="Suarez D.L."/>
            <person name="Swayne D.E."/>
        </authorList>
    </citation>
    <scope>NUCLEOTIDE SEQUENCE [LARGE SCALE GENOMIC DNA]</scope>
    <source>
        <strain evidence="2 3">CGMCC 1.10972</strain>
    </source>
</reference>
<dbReference type="STRING" id="937218.SAMN06297251_107128"/>
<evidence type="ECO:0000313" key="3">
    <source>
        <dbReference type="Proteomes" id="UP000192656"/>
    </source>
</evidence>
<dbReference type="SMART" id="SM00421">
    <property type="entry name" value="HTH_LUXR"/>
    <property type="match status" value="1"/>
</dbReference>
<dbReference type="EMBL" id="FWXR01000007">
    <property type="protein sequence ID" value="SMC76074.1"/>
    <property type="molecule type" value="Genomic_DNA"/>
</dbReference>
<dbReference type="GO" id="GO:0003677">
    <property type="term" value="F:DNA binding"/>
    <property type="evidence" value="ECO:0007669"/>
    <property type="project" value="UniProtKB-KW"/>
</dbReference>
<dbReference type="InterPro" id="IPR000014">
    <property type="entry name" value="PAS"/>
</dbReference>
<protein>
    <submittedName>
        <fullName evidence="2">DNA-binding transcriptional regulator, CsgD family</fullName>
    </submittedName>
</protein>
<dbReference type="Pfam" id="PF13188">
    <property type="entry name" value="PAS_8"/>
    <property type="match status" value="1"/>
</dbReference>
<dbReference type="InterPro" id="IPR035965">
    <property type="entry name" value="PAS-like_dom_sf"/>
</dbReference>
<dbReference type="Gene3D" id="1.10.10.10">
    <property type="entry name" value="Winged helix-like DNA-binding domain superfamily/Winged helix DNA-binding domain"/>
    <property type="match status" value="1"/>
</dbReference>
<feature type="domain" description="HTH luxR-type" evidence="1">
    <location>
        <begin position="141"/>
        <end position="198"/>
    </location>
</feature>
<dbReference type="InterPro" id="IPR000792">
    <property type="entry name" value="Tscrpt_reg_LuxR_C"/>
</dbReference>
<dbReference type="AlphaFoldDB" id="A0A1W2BTL7"/>
<proteinExistence type="predicted"/>
<keyword evidence="2" id="KW-0238">DNA-binding</keyword>
<accession>A0A1W2BTL7</accession>
<dbReference type="InterPro" id="IPR036388">
    <property type="entry name" value="WH-like_DNA-bd_sf"/>
</dbReference>
<dbReference type="InterPro" id="IPR016032">
    <property type="entry name" value="Sig_transdc_resp-reg_C-effctor"/>
</dbReference>
<dbReference type="Gene3D" id="3.30.450.20">
    <property type="entry name" value="PAS domain"/>
    <property type="match status" value="1"/>
</dbReference>
<sequence>MNEALVRQAERKAGIIEAFEAMPNGIIIFDEAGSVIEMNPAAKALLAAGDPLRMSGGIVSARLPETRRRITALMTETLRFHVGISQEPPGAVLVQRENGGMPLRITAYAASTRSANGFFGVLQIRDMATNAIPSADMILQATPLSQAEARLCHALLSGLKIADYAAQSGISEHTVRTQFKNVRHKLDAPSQADVLVTIMRLCGG</sequence>
<dbReference type="RefSeq" id="WP_084409943.1">
    <property type="nucleotide sequence ID" value="NZ_FWXR01000007.1"/>
</dbReference>
<dbReference type="GO" id="GO:0006355">
    <property type="term" value="P:regulation of DNA-templated transcription"/>
    <property type="evidence" value="ECO:0007669"/>
    <property type="project" value="InterPro"/>
</dbReference>